<dbReference type="RefSeq" id="WP_146366743.1">
    <property type="nucleotide sequence ID" value="NZ_CP042265.1"/>
</dbReference>
<accession>A0A5B8JAK6</accession>
<dbReference type="EMBL" id="CP042265">
    <property type="protein sequence ID" value="QDY71327.1"/>
    <property type="molecule type" value="Genomic_DNA"/>
</dbReference>
<keyword evidence="2" id="KW-0614">Plasmid</keyword>
<dbReference type="InterPro" id="IPR036388">
    <property type="entry name" value="WH-like_DNA-bd_sf"/>
</dbReference>
<dbReference type="GO" id="GO:0006355">
    <property type="term" value="P:regulation of DNA-templated transcription"/>
    <property type="evidence" value="ECO:0007669"/>
    <property type="project" value="InterPro"/>
</dbReference>
<name>A0A5B8JAK6_9RHOB</name>
<dbReference type="OrthoDB" id="7692966at2"/>
<keyword evidence="3" id="KW-1185">Reference proteome</keyword>
<dbReference type="GO" id="GO:0003677">
    <property type="term" value="F:DNA binding"/>
    <property type="evidence" value="ECO:0007669"/>
    <property type="project" value="InterPro"/>
</dbReference>
<dbReference type="Proteomes" id="UP000318483">
    <property type="component" value="Plasmid unnamed4"/>
</dbReference>
<evidence type="ECO:0000259" key="1">
    <source>
        <dbReference type="SMART" id="SM00421"/>
    </source>
</evidence>
<dbReference type="Pfam" id="PF00196">
    <property type="entry name" value="GerE"/>
    <property type="match status" value="1"/>
</dbReference>
<dbReference type="InterPro" id="IPR036693">
    <property type="entry name" value="TF_LuxR_autoind-bd_dom_sf"/>
</dbReference>
<sequence>MFRTRFANLLIDSVDLLTDARALGDTWPGVVKVAHKIGAKAVNAGALLEGTNNVAWMRSSMEMSWLVEYEDAGLYTVDPILHAALARRRTKLYSVEKARRSHIGDPQSAQLHDSLISYRYRYFMSQNWRDNGVEKCVVLSTEDDPTHLFGAGTARAFSVVSALLSQNLDPPGEHPTQGWVWGFPYDSLSSREKDVLSYMGLGMSTQQIADHMILQDAQVRHLLDRACKAMGTHQQEQALALAMTRGLVSL</sequence>
<evidence type="ECO:0000313" key="3">
    <source>
        <dbReference type="Proteomes" id="UP000318483"/>
    </source>
</evidence>
<evidence type="ECO:0000313" key="2">
    <source>
        <dbReference type="EMBL" id="QDY71327.1"/>
    </source>
</evidence>
<dbReference type="InterPro" id="IPR016032">
    <property type="entry name" value="Sig_transdc_resp-reg_C-effctor"/>
</dbReference>
<dbReference type="Gene3D" id="1.10.10.10">
    <property type="entry name" value="Winged helix-like DNA-binding domain superfamily/Winged helix DNA-binding domain"/>
    <property type="match status" value="1"/>
</dbReference>
<organism evidence="2 3">
    <name type="scientific">Qingshengfaniella alkalisoli</name>
    <dbReference type="NCBI Taxonomy" id="2599296"/>
    <lineage>
        <taxon>Bacteria</taxon>
        <taxon>Pseudomonadati</taxon>
        <taxon>Pseudomonadota</taxon>
        <taxon>Alphaproteobacteria</taxon>
        <taxon>Rhodobacterales</taxon>
        <taxon>Paracoccaceae</taxon>
        <taxon>Qingshengfaniella</taxon>
    </lineage>
</organism>
<dbReference type="InterPro" id="IPR000792">
    <property type="entry name" value="Tscrpt_reg_LuxR_C"/>
</dbReference>
<dbReference type="SMART" id="SM00421">
    <property type="entry name" value="HTH_LUXR"/>
    <property type="match status" value="1"/>
</dbReference>
<dbReference type="AlphaFoldDB" id="A0A5B8JAK6"/>
<dbReference type="Gene3D" id="3.30.450.80">
    <property type="entry name" value="Transcription factor LuxR-like, autoinducer-binding domain"/>
    <property type="match status" value="1"/>
</dbReference>
<gene>
    <name evidence="2" type="ORF">FPZ52_16615</name>
</gene>
<geneLocation type="plasmid" evidence="2 3">
    <name>unnamed4</name>
</geneLocation>
<dbReference type="SUPFAM" id="SSF46894">
    <property type="entry name" value="C-terminal effector domain of the bipartite response regulators"/>
    <property type="match status" value="1"/>
</dbReference>
<dbReference type="KEGG" id="lit:FPZ52_16615"/>
<protein>
    <recommendedName>
        <fullName evidence="1">HTH luxR-type domain-containing protein</fullName>
    </recommendedName>
</protein>
<feature type="domain" description="HTH luxR-type" evidence="1">
    <location>
        <begin position="185"/>
        <end position="242"/>
    </location>
</feature>
<reference evidence="2 3" key="1">
    <citation type="submission" date="2019-07" db="EMBL/GenBank/DDBJ databases">
        <title>Litoreibacter alkalisoli sp. nov., isolated from saline-alkaline soil.</title>
        <authorList>
            <person name="Wang S."/>
            <person name="Xu L."/>
            <person name="Xing Y.-T."/>
            <person name="Sun J.-Q."/>
        </authorList>
    </citation>
    <scope>NUCLEOTIDE SEQUENCE [LARGE SCALE GENOMIC DNA]</scope>
    <source>
        <strain evidence="2 3">LN3S51</strain>
        <plasmid evidence="2 3">unnamed4</plasmid>
    </source>
</reference>
<proteinExistence type="predicted"/>